<comment type="caution">
    <text evidence="3">The sequence shown here is derived from an EMBL/GenBank/DDBJ whole genome shotgun (WGS) entry which is preliminary data.</text>
</comment>
<dbReference type="InterPro" id="IPR036291">
    <property type="entry name" value="NAD(P)-bd_dom_sf"/>
</dbReference>
<dbReference type="PANTHER" id="PTHR43008:SF4">
    <property type="entry name" value="CHAIN DEHYDROGENASE, PUTATIVE (AFU_ORTHOLOGUE AFUA_4G08710)-RELATED"/>
    <property type="match status" value="1"/>
</dbReference>
<dbReference type="CDD" id="cd05233">
    <property type="entry name" value="SDR_c"/>
    <property type="match status" value="1"/>
</dbReference>
<evidence type="ECO:0000256" key="2">
    <source>
        <dbReference type="ARBA" id="ARBA00023002"/>
    </source>
</evidence>
<evidence type="ECO:0000313" key="4">
    <source>
        <dbReference type="Proteomes" id="UP001242480"/>
    </source>
</evidence>
<gene>
    <name evidence="3" type="ORF">QO011_002905</name>
</gene>
<dbReference type="Pfam" id="PF13561">
    <property type="entry name" value="adh_short_C2"/>
    <property type="match status" value="1"/>
</dbReference>
<protein>
    <submittedName>
        <fullName evidence="3">NAD(P)-dependent dehydrogenase (Short-subunit alcohol dehydrogenase family)</fullName>
    </submittedName>
</protein>
<dbReference type="InterPro" id="IPR002347">
    <property type="entry name" value="SDR_fam"/>
</dbReference>
<dbReference type="Gene3D" id="3.40.50.720">
    <property type="entry name" value="NAD(P)-binding Rossmann-like Domain"/>
    <property type="match status" value="1"/>
</dbReference>
<dbReference type="SUPFAM" id="SSF51735">
    <property type="entry name" value="NAD(P)-binding Rossmann-fold domains"/>
    <property type="match status" value="1"/>
</dbReference>
<name>A0ABU0J9E7_9HYPH</name>
<evidence type="ECO:0000256" key="1">
    <source>
        <dbReference type="ARBA" id="ARBA00006484"/>
    </source>
</evidence>
<dbReference type="PANTHER" id="PTHR43008">
    <property type="entry name" value="BENZIL REDUCTASE"/>
    <property type="match status" value="1"/>
</dbReference>
<dbReference type="Proteomes" id="UP001242480">
    <property type="component" value="Unassembled WGS sequence"/>
</dbReference>
<evidence type="ECO:0000313" key="3">
    <source>
        <dbReference type="EMBL" id="MDQ0469889.1"/>
    </source>
</evidence>
<keyword evidence="4" id="KW-1185">Reference proteome</keyword>
<reference evidence="3 4" key="1">
    <citation type="submission" date="2023-07" db="EMBL/GenBank/DDBJ databases">
        <title>Genomic Encyclopedia of Type Strains, Phase IV (KMG-IV): sequencing the most valuable type-strain genomes for metagenomic binning, comparative biology and taxonomic classification.</title>
        <authorList>
            <person name="Goeker M."/>
        </authorList>
    </citation>
    <scope>NUCLEOTIDE SEQUENCE [LARGE SCALE GENOMIC DNA]</scope>
    <source>
        <strain evidence="3 4">DSM 19619</strain>
    </source>
</reference>
<keyword evidence="2" id="KW-0560">Oxidoreductase</keyword>
<dbReference type="PRINTS" id="PR00081">
    <property type="entry name" value="GDHRDH"/>
</dbReference>
<dbReference type="RefSeq" id="WP_307273080.1">
    <property type="nucleotide sequence ID" value="NZ_JAUSVX010000004.1"/>
</dbReference>
<dbReference type="PRINTS" id="PR00080">
    <property type="entry name" value="SDRFAMILY"/>
</dbReference>
<dbReference type="EMBL" id="JAUSVX010000004">
    <property type="protein sequence ID" value="MDQ0469889.1"/>
    <property type="molecule type" value="Genomic_DNA"/>
</dbReference>
<accession>A0ABU0J9E7</accession>
<proteinExistence type="inferred from homology"/>
<comment type="similarity">
    <text evidence="1">Belongs to the short-chain dehydrogenases/reductases (SDR) family.</text>
</comment>
<sequence length="257" mass="27402">MTAAQLFRLDNRVALVTGAARGIGQCIAQTLGELGATVVLADRLDLVHETAAALAREGARTDAVVLDVTDRAAVDAAIDGVVARHGRIDALVANAGWSYEEDGLSHSDENWQQALNINLTGVFHAVRRAGRHMVAQRSGAVVALSSIAGVKYVRPERHVGYDVAKAGVAHLCRVLGCEWAPMGVRVNAVGPGYTDTEMLAEVGRTRPEVMRRWLDDIPMRRLLRREEIAASIAFLLSDAASGITGQLVMVDAGYSAA</sequence>
<organism evidence="3 4">
    <name type="scientific">Labrys wisconsinensis</name>
    <dbReference type="NCBI Taxonomy" id="425677"/>
    <lineage>
        <taxon>Bacteria</taxon>
        <taxon>Pseudomonadati</taxon>
        <taxon>Pseudomonadota</taxon>
        <taxon>Alphaproteobacteria</taxon>
        <taxon>Hyphomicrobiales</taxon>
        <taxon>Xanthobacteraceae</taxon>
        <taxon>Labrys</taxon>
    </lineage>
</organism>